<dbReference type="Gene3D" id="1.10.443.10">
    <property type="entry name" value="Intergrase catalytic core"/>
    <property type="match status" value="1"/>
</dbReference>
<name>A0A383EH75_9ZZZZ</name>
<dbReference type="AlphaFoldDB" id="A0A383EH75"/>
<dbReference type="GO" id="GO:0006310">
    <property type="term" value="P:DNA recombination"/>
    <property type="evidence" value="ECO:0007669"/>
    <property type="project" value="UniProtKB-KW"/>
</dbReference>
<protein>
    <recommendedName>
        <fullName evidence="3">Tyr recombinase domain-containing protein</fullName>
    </recommendedName>
</protein>
<dbReference type="GO" id="GO:0003677">
    <property type="term" value="F:DNA binding"/>
    <property type="evidence" value="ECO:0007669"/>
    <property type="project" value="InterPro"/>
</dbReference>
<sequence length="72" mass="8553">MRVNRQHIIKACGFCWLQDGMRHTYASNHLAHYENPNKTAHELGHRDTNMLYRHYRELVSNAAASEYWNILP</sequence>
<evidence type="ECO:0008006" key="3">
    <source>
        <dbReference type="Google" id="ProtNLM"/>
    </source>
</evidence>
<evidence type="ECO:0000256" key="1">
    <source>
        <dbReference type="ARBA" id="ARBA00023172"/>
    </source>
</evidence>
<dbReference type="GO" id="GO:0015074">
    <property type="term" value="P:DNA integration"/>
    <property type="evidence" value="ECO:0007669"/>
    <property type="project" value="InterPro"/>
</dbReference>
<dbReference type="InterPro" id="IPR011010">
    <property type="entry name" value="DNA_brk_join_enz"/>
</dbReference>
<accession>A0A383EH75</accession>
<dbReference type="InterPro" id="IPR013762">
    <property type="entry name" value="Integrase-like_cat_sf"/>
</dbReference>
<evidence type="ECO:0000313" key="2">
    <source>
        <dbReference type="EMBL" id="SVE55448.1"/>
    </source>
</evidence>
<reference evidence="2" key="1">
    <citation type="submission" date="2018-05" db="EMBL/GenBank/DDBJ databases">
        <authorList>
            <person name="Lanie J.A."/>
            <person name="Ng W.-L."/>
            <person name="Kazmierczak K.M."/>
            <person name="Andrzejewski T.M."/>
            <person name="Davidsen T.M."/>
            <person name="Wayne K.J."/>
            <person name="Tettelin H."/>
            <person name="Glass J.I."/>
            <person name="Rusch D."/>
            <person name="Podicherti R."/>
            <person name="Tsui H.-C.T."/>
            <person name="Winkler M.E."/>
        </authorList>
    </citation>
    <scope>NUCLEOTIDE SEQUENCE</scope>
</reference>
<keyword evidence="1" id="KW-0233">DNA recombination</keyword>
<gene>
    <name evidence="2" type="ORF">METZ01_LOCUS508302</name>
</gene>
<dbReference type="SUPFAM" id="SSF56349">
    <property type="entry name" value="DNA breaking-rejoining enzymes"/>
    <property type="match status" value="1"/>
</dbReference>
<organism evidence="2">
    <name type="scientific">marine metagenome</name>
    <dbReference type="NCBI Taxonomy" id="408172"/>
    <lineage>
        <taxon>unclassified sequences</taxon>
        <taxon>metagenomes</taxon>
        <taxon>ecological metagenomes</taxon>
    </lineage>
</organism>
<dbReference type="EMBL" id="UINC01225396">
    <property type="protein sequence ID" value="SVE55448.1"/>
    <property type="molecule type" value="Genomic_DNA"/>
</dbReference>
<proteinExistence type="predicted"/>